<evidence type="ECO:0000313" key="5">
    <source>
        <dbReference type="EMBL" id="MDQ0227891.1"/>
    </source>
</evidence>
<evidence type="ECO:0000256" key="2">
    <source>
        <dbReference type="ARBA" id="ARBA00023125"/>
    </source>
</evidence>
<protein>
    <submittedName>
        <fullName evidence="5">AcrR family transcriptional regulator</fullName>
    </submittedName>
</protein>
<proteinExistence type="predicted"/>
<dbReference type="RefSeq" id="WP_174881436.1">
    <property type="nucleotide sequence ID" value="NZ_CADEPK010000355.1"/>
</dbReference>
<organism evidence="5 6">
    <name type="scientific">Metabacillus niabensis</name>
    <dbReference type="NCBI Taxonomy" id="324854"/>
    <lineage>
        <taxon>Bacteria</taxon>
        <taxon>Bacillati</taxon>
        <taxon>Bacillota</taxon>
        <taxon>Bacilli</taxon>
        <taxon>Bacillales</taxon>
        <taxon>Bacillaceae</taxon>
        <taxon>Metabacillus</taxon>
    </lineage>
</organism>
<comment type="caution">
    <text evidence="5">The sequence shown here is derived from an EMBL/GenBank/DDBJ whole genome shotgun (WGS) entry which is preliminary data.</text>
</comment>
<dbReference type="PROSITE" id="PS50977">
    <property type="entry name" value="HTH_TETR_2"/>
    <property type="match status" value="1"/>
</dbReference>
<dbReference type="Pfam" id="PF21351">
    <property type="entry name" value="TetR_C_41"/>
    <property type="match status" value="1"/>
</dbReference>
<sequence>MRKNKIETDATVQKLLSTARKHFAEKGFANTALEEIVTETNLTRGALYHHFKNKKGLFLAIFELVQKEVGERVEQEALKSEDPWEQLLIGCKVFLSAAVEEQNLKILLIDGPAVLGWEIFRLMDEQNSMRHLREQLQDMKNQGYLKPFLSVDAMTHCLSGAMNEAALWIADNPDDKNSLEDTIATITNLLEGLKSSEKK</sequence>
<dbReference type="EMBL" id="JAUSTZ010000012">
    <property type="protein sequence ID" value="MDQ0227891.1"/>
    <property type="molecule type" value="Genomic_DNA"/>
</dbReference>
<name>A0ABT9Z6K2_9BACI</name>
<dbReference type="InterPro" id="IPR050624">
    <property type="entry name" value="HTH-type_Tx_Regulator"/>
</dbReference>
<evidence type="ECO:0000256" key="1">
    <source>
        <dbReference type="ARBA" id="ARBA00022491"/>
    </source>
</evidence>
<dbReference type="PANTHER" id="PTHR43479">
    <property type="entry name" value="ACREF/ENVCD OPERON REPRESSOR-RELATED"/>
    <property type="match status" value="1"/>
</dbReference>
<evidence type="ECO:0000256" key="3">
    <source>
        <dbReference type="PROSITE-ProRule" id="PRU00335"/>
    </source>
</evidence>
<accession>A0ABT9Z6K2</accession>
<dbReference type="InterPro" id="IPR049484">
    <property type="entry name" value="Rv0078-like_C"/>
</dbReference>
<dbReference type="InterPro" id="IPR001647">
    <property type="entry name" value="HTH_TetR"/>
</dbReference>
<dbReference type="Proteomes" id="UP001232245">
    <property type="component" value="Unassembled WGS sequence"/>
</dbReference>
<keyword evidence="1" id="KW-0678">Repressor</keyword>
<dbReference type="PANTHER" id="PTHR43479:SF11">
    <property type="entry name" value="ACREF_ENVCD OPERON REPRESSOR-RELATED"/>
    <property type="match status" value="1"/>
</dbReference>
<dbReference type="Pfam" id="PF00440">
    <property type="entry name" value="TetR_N"/>
    <property type="match status" value="1"/>
</dbReference>
<dbReference type="SUPFAM" id="SSF46689">
    <property type="entry name" value="Homeodomain-like"/>
    <property type="match status" value="1"/>
</dbReference>
<keyword evidence="6" id="KW-1185">Reference proteome</keyword>
<feature type="domain" description="HTH tetR-type" evidence="4">
    <location>
        <begin position="9"/>
        <end position="69"/>
    </location>
</feature>
<evidence type="ECO:0000259" key="4">
    <source>
        <dbReference type="PROSITE" id="PS50977"/>
    </source>
</evidence>
<gene>
    <name evidence="5" type="ORF">J2S02_004238</name>
</gene>
<dbReference type="Gene3D" id="1.10.357.10">
    <property type="entry name" value="Tetracycline Repressor, domain 2"/>
    <property type="match status" value="1"/>
</dbReference>
<feature type="DNA-binding region" description="H-T-H motif" evidence="3">
    <location>
        <begin position="32"/>
        <end position="51"/>
    </location>
</feature>
<reference evidence="5 6" key="1">
    <citation type="submission" date="2023-07" db="EMBL/GenBank/DDBJ databases">
        <title>Genomic Encyclopedia of Type Strains, Phase IV (KMG-IV): sequencing the most valuable type-strain genomes for metagenomic binning, comparative biology and taxonomic classification.</title>
        <authorList>
            <person name="Goeker M."/>
        </authorList>
    </citation>
    <scope>NUCLEOTIDE SEQUENCE [LARGE SCALE GENOMIC DNA]</scope>
    <source>
        <strain evidence="5 6">DSM 17723</strain>
    </source>
</reference>
<dbReference type="PRINTS" id="PR00455">
    <property type="entry name" value="HTHTETR"/>
</dbReference>
<dbReference type="InterPro" id="IPR009057">
    <property type="entry name" value="Homeodomain-like_sf"/>
</dbReference>
<keyword evidence="2 3" id="KW-0238">DNA-binding</keyword>
<evidence type="ECO:0000313" key="6">
    <source>
        <dbReference type="Proteomes" id="UP001232245"/>
    </source>
</evidence>